<reference evidence="5 6" key="1">
    <citation type="journal article" date="2019" name="PLoS Biol.">
        <title>Sex chromosomes control vertical transmission of feminizing Wolbachia symbionts in an isopod.</title>
        <authorList>
            <person name="Becking T."/>
            <person name="Chebbi M.A."/>
            <person name="Giraud I."/>
            <person name="Moumen B."/>
            <person name="Laverre T."/>
            <person name="Caubet Y."/>
            <person name="Peccoud J."/>
            <person name="Gilbert C."/>
            <person name="Cordaux R."/>
        </authorList>
    </citation>
    <scope>NUCLEOTIDE SEQUENCE [LARGE SCALE GENOMIC DNA]</scope>
    <source>
        <strain evidence="5">ANa2</strain>
        <tissue evidence="5">Whole body excluding digestive tract and cuticle</tissue>
    </source>
</reference>
<proteinExistence type="predicted"/>
<dbReference type="InterPro" id="IPR002219">
    <property type="entry name" value="PKC_DAG/PE"/>
</dbReference>
<keyword evidence="6" id="KW-1185">Reference proteome</keyword>
<feature type="domain" description="Phorbol-ester/DAG-type" evidence="4">
    <location>
        <begin position="1"/>
        <end position="36"/>
    </location>
</feature>
<evidence type="ECO:0000313" key="6">
    <source>
        <dbReference type="Proteomes" id="UP000326759"/>
    </source>
</evidence>
<sequence>ADKKTCWTAECLAGLRCEWCGATIHVGCVEKISPRCTFGVLEPILLPPSATRSISEEFSSGDFKAREAEEPPKERGKEKEEKDEGIIIFIVIISKICSCK</sequence>
<evidence type="ECO:0000256" key="2">
    <source>
        <dbReference type="ARBA" id="ARBA00022833"/>
    </source>
</evidence>
<organism evidence="5 6">
    <name type="scientific">Armadillidium nasatum</name>
    <dbReference type="NCBI Taxonomy" id="96803"/>
    <lineage>
        <taxon>Eukaryota</taxon>
        <taxon>Metazoa</taxon>
        <taxon>Ecdysozoa</taxon>
        <taxon>Arthropoda</taxon>
        <taxon>Crustacea</taxon>
        <taxon>Multicrustacea</taxon>
        <taxon>Malacostraca</taxon>
        <taxon>Eumalacostraca</taxon>
        <taxon>Peracarida</taxon>
        <taxon>Isopoda</taxon>
        <taxon>Oniscidea</taxon>
        <taxon>Crinocheta</taxon>
        <taxon>Armadillidiidae</taxon>
        <taxon>Armadillidium</taxon>
    </lineage>
</organism>
<comment type="caution">
    <text evidence="5">The sequence shown here is derived from an EMBL/GenBank/DDBJ whole genome shotgun (WGS) entry which is preliminary data.</text>
</comment>
<evidence type="ECO:0000313" key="5">
    <source>
        <dbReference type="EMBL" id="KAB7507193.1"/>
    </source>
</evidence>
<keyword evidence="1" id="KW-0479">Metal-binding</keyword>
<dbReference type="AlphaFoldDB" id="A0A5N5TLZ3"/>
<dbReference type="InterPro" id="IPR046349">
    <property type="entry name" value="C1-like_sf"/>
</dbReference>
<dbReference type="SUPFAM" id="SSF57889">
    <property type="entry name" value="Cysteine-rich domain"/>
    <property type="match status" value="1"/>
</dbReference>
<dbReference type="Gene3D" id="3.30.60.20">
    <property type="match status" value="1"/>
</dbReference>
<dbReference type="Proteomes" id="UP000326759">
    <property type="component" value="Unassembled WGS sequence"/>
</dbReference>
<evidence type="ECO:0000256" key="3">
    <source>
        <dbReference type="SAM" id="MobiDB-lite"/>
    </source>
</evidence>
<gene>
    <name evidence="5" type="ORF">Anas_00158</name>
</gene>
<accession>A0A5N5TLZ3</accession>
<keyword evidence="2" id="KW-0862">Zinc</keyword>
<dbReference type="PROSITE" id="PS50081">
    <property type="entry name" value="ZF_DAG_PE_2"/>
    <property type="match status" value="1"/>
</dbReference>
<protein>
    <recommendedName>
        <fullName evidence="4">Phorbol-ester/DAG-type domain-containing protein</fullName>
    </recommendedName>
</protein>
<name>A0A5N5TLZ3_9CRUS</name>
<evidence type="ECO:0000256" key="1">
    <source>
        <dbReference type="ARBA" id="ARBA00022723"/>
    </source>
</evidence>
<evidence type="ECO:0000259" key="4">
    <source>
        <dbReference type="PROSITE" id="PS50081"/>
    </source>
</evidence>
<feature type="region of interest" description="Disordered" evidence="3">
    <location>
        <begin position="52"/>
        <end position="81"/>
    </location>
</feature>
<dbReference type="GO" id="GO:0046872">
    <property type="term" value="F:metal ion binding"/>
    <property type="evidence" value="ECO:0007669"/>
    <property type="project" value="UniProtKB-KW"/>
</dbReference>
<feature type="non-terminal residue" evidence="5">
    <location>
        <position position="1"/>
    </location>
</feature>
<dbReference type="EMBL" id="SEYY01000462">
    <property type="protein sequence ID" value="KAB7507193.1"/>
    <property type="molecule type" value="Genomic_DNA"/>
</dbReference>
<feature type="compositionally biased region" description="Basic and acidic residues" evidence="3">
    <location>
        <begin position="63"/>
        <end position="81"/>
    </location>
</feature>
<dbReference type="OrthoDB" id="242257at2759"/>
<dbReference type="Pfam" id="PF00130">
    <property type="entry name" value="C1_1"/>
    <property type="match status" value="1"/>
</dbReference>